<dbReference type="EMBL" id="CAXKWB010089385">
    <property type="protein sequence ID" value="CAL4213840.1"/>
    <property type="molecule type" value="Genomic_DNA"/>
</dbReference>
<feature type="compositionally biased region" description="Basic residues" evidence="1">
    <location>
        <begin position="1"/>
        <end position="10"/>
    </location>
</feature>
<evidence type="ECO:0000256" key="1">
    <source>
        <dbReference type="SAM" id="MobiDB-lite"/>
    </source>
</evidence>
<dbReference type="AlphaFoldDB" id="A0AAV2SNW6"/>
<name>A0AAV2SNW6_MEGNR</name>
<keyword evidence="3" id="KW-1185">Reference proteome</keyword>
<gene>
    <name evidence="2" type="ORF">MNOR_LOCUS38576</name>
</gene>
<reference evidence="2 3" key="1">
    <citation type="submission" date="2024-05" db="EMBL/GenBank/DDBJ databases">
        <authorList>
            <person name="Wallberg A."/>
        </authorList>
    </citation>
    <scope>NUCLEOTIDE SEQUENCE [LARGE SCALE GENOMIC DNA]</scope>
</reference>
<evidence type="ECO:0000313" key="2">
    <source>
        <dbReference type="EMBL" id="CAL4213840.1"/>
    </source>
</evidence>
<sequence length="136" mass="15649">MGLGHRRRQRDRLGEDIPGSQLASGPDQAVRQRDQERYVGHFHSKIISRGGENKRNWTTTNLKKHAERHHKMEFRLVQTQHEELLEVERNRMNNYFSPRSSTSTLVRTVSQASNVSSQSMQSSSSNATTLPYSEVD</sequence>
<proteinExistence type="predicted"/>
<feature type="compositionally biased region" description="Low complexity" evidence="1">
    <location>
        <begin position="108"/>
        <end position="127"/>
    </location>
</feature>
<feature type="region of interest" description="Disordered" evidence="1">
    <location>
        <begin position="108"/>
        <end position="136"/>
    </location>
</feature>
<organism evidence="2 3">
    <name type="scientific">Meganyctiphanes norvegica</name>
    <name type="common">Northern krill</name>
    <name type="synonym">Thysanopoda norvegica</name>
    <dbReference type="NCBI Taxonomy" id="48144"/>
    <lineage>
        <taxon>Eukaryota</taxon>
        <taxon>Metazoa</taxon>
        <taxon>Ecdysozoa</taxon>
        <taxon>Arthropoda</taxon>
        <taxon>Crustacea</taxon>
        <taxon>Multicrustacea</taxon>
        <taxon>Malacostraca</taxon>
        <taxon>Eumalacostraca</taxon>
        <taxon>Eucarida</taxon>
        <taxon>Euphausiacea</taxon>
        <taxon>Euphausiidae</taxon>
        <taxon>Meganyctiphanes</taxon>
    </lineage>
</organism>
<accession>A0AAV2SNW6</accession>
<evidence type="ECO:0000313" key="3">
    <source>
        <dbReference type="Proteomes" id="UP001497623"/>
    </source>
</evidence>
<feature type="region of interest" description="Disordered" evidence="1">
    <location>
        <begin position="1"/>
        <end position="33"/>
    </location>
</feature>
<dbReference type="Proteomes" id="UP001497623">
    <property type="component" value="Unassembled WGS sequence"/>
</dbReference>
<comment type="caution">
    <text evidence="2">The sequence shown here is derived from an EMBL/GenBank/DDBJ whole genome shotgun (WGS) entry which is preliminary data.</text>
</comment>
<protein>
    <submittedName>
        <fullName evidence="2">Uncharacterized protein</fullName>
    </submittedName>
</protein>